<dbReference type="GeneID" id="87000213"/>
<dbReference type="RefSeq" id="WP_023330696.1">
    <property type="nucleotide sequence ID" value="NZ_CYTA01000006.1"/>
</dbReference>
<dbReference type="EMBL" id="UGJB01000004">
    <property type="protein sequence ID" value="STQ13602.1"/>
    <property type="molecule type" value="Genomic_DNA"/>
</dbReference>
<name>A0A377M5H7_ENTCL</name>
<accession>A0A377M5H7</accession>
<dbReference type="Proteomes" id="UP000255106">
    <property type="component" value="Unassembled WGS sequence"/>
</dbReference>
<gene>
    <name evidence="1" type="ORF">NCTC10005_06431</name>
</gene>
<proteinExistence type="predicted"/>
<dbReference type="AlphaFoldDB" id="A0A377M5H7"/>
<organism evidence="1 2">
    <name type="scientific">Enterobacter cloacae</name>
    <dbReference type="NCBI Taxonomy" id="550"/>
    <lineage>
        <taxon>Bacteria</taxon>
        <taxon>Pseudomonadati</taxon>
        <taxon>Pseudomonadota</taxon>
        <taxon>Gammaproteobacteria</taxon>
        <taxon>Enterobacterales</taxon>
        <taxon>Enterobacteriaceae</taxon>
        <taxon>Enterobacter</taxon>
        <taxon>Enterobacter cloacae complex</taxon>
    </lineage>
</organism>
<reference evidence="1 2" key="1">
    <citation type="submission" date="2018-06" db="EMBL/GenBank/DDBJ databases">
        <authorList>
            <consortium name="Pathogen Informatics"/>
            <person name="Doyle S."/>
        </authorList>
    </citation>
    <scope>NUCLEOTIDE SEQUENCE [LARGE SCALE GENOMIC DNA]</scope>
    <source>
        <strain evidence="1 2">NCTC10005</strain>
    </source>
</reference>
<evidence type="ECO:0000313" key="1">
    <source>
        <dbReference type="EMBL" id="STQ13602.1"/>
    </source>
</evidence>
<evidence type="ECO:0000313" key="2">
    <source>
        <dbReference type="Proteomes" id="UP000255106"/>
    </source>
</evidence>
<protein>
    <submittedName>
        <fullName evidence="1">Uncharacterized protein</fullName>
    </submittedName>
</protein>
<sequence length="76" mass="8619">MAIDATLKVKQINSINPYGDGWNRHMEIDIDSIELVECVKPEEIISEYTAASLLDAMDESDVVRWLENEGYTVTND</sequence>